<keyword evidence="5 16" id="KW-0597">Phosphoprotein</keyword>
<dbReference type="SMART" id="SM00382">
    <property type="entry name" value="AAA"/>
    <property type="match status" value="1"/>
</dbReference>
<evidence type="ECO:0000256" key="3">
    <source>
        <dbReference type="ARBA" id="ARBA00022490"/>
    </source>
</evidence>
<dbReference type="Pfam" id="PF02954">
    <property type="entry name" value="HTH_8"/>
    <property type="match status" value="1"/>
</dbReference>
<dbReference type="GO" id="GO:0005737">
    <property type="term" value="C:cytoplasm"/>
    <property type="evidence" value="ECO:0007669"/>
    <property type="project" value="UniProtKB-SubCell"/>
</dbReference>
<dbReference type="CDD" id="cd17536">
    <property type="entry name" value="REC_YesN-like"/>
    <property type="match status" value="1"/>
</dbReference>
<dbReference type="AlphaFoldDB" id="A0A831YDJ7"/>
<dbReference type="GO" id="GO:0005524">
    <property type="term" value="F:ATP binding"/>
    <property type="evidence" value="ECO:0007669"/>
    <property type="project" value="UniProtKB-KW"/>
</dbReference>
<dbReference type="SUPFAM" id="SSF52540">
    <property type="entry name" value="P-loop containing nucleoside triphosphate hydrolases"/>
    <property type="match status" value="1"/>
</dbReference>
<dbReference type="InterPro" id="IPR011006">
    <property type="entry name" value="CheY-like_superfamily"/>
</dbReference>
<dbReference type="PROSITE" id="PS50110">
    <property type="entry name" value="RESPONSE_REGULATORY"/>
    <property type="match status" value="1"/>
</dbReference>
<evidence type="ECO:0000256" key="13">
    <source>
        <dbReference type="ARBA" id="ARBA00023231"/>
    </source>
</evidence>
<evidence type="ECO:0000256" key="1">
    <source>
        <dbReference type="ARBA" id="ARBA00004496"/>
    </source>
</evidence>
<dbReference type="InterPro" id="IPR025943">
    <property type="entry name" value="Sigma_54_int_dom_ATP-bd_2"/>
</dbReference>
<evidence type="ECO:0000256" key="14">
    <source>
        <dbReference type="ARBA" id="ARBA00029881"/>
    </source>
</evidence>
<dbReference type="InterPro" id="IPR002197">
    <property type="entry name" value="HTH_Fis"/>
</dbReference>
<dbReference type="InterPro" id="IPR001789">
    <property type="entry name" value="Sig_transdc_resp-reg_receiver"/>
</dbReference>
<feature type="domain" description="Response regulatory" evidence="18">
    <location>
        <begin position="2"/>
        <end position="116"/>
    </location>
</feature>
<dbReference type="EMBL" id="DSFC01000213">
    <property type="protein sequence ID" value="HEV09489.1"/>
    <property type="molecule type" value="Genomic_DNA"/>
</dbReference>
<keyword evidence="3" id="KW-0963">Cytoplasm</keyword>
<proteinExistence type="predicted"/>
<evidence type="ECO:0000256" key="11">
    <source>
        <dbReference type="ARBA" id="ARBA00023159"/>
    </source>
</evidence>
<dbReference type="Pfam" id="PF00158">
    <property type="entry name" value="Sigma54_activat"/>
    <property type="match status" value="1"/>
</dbReference>
<dbReference type="InterPro" id="IPR058031">
    <property type="entry name" value="AAA_lid_NorR"/>
</dbReference>
<evidence type="ECO:0000256" key="9">
    <source>
        <dbReference type="ARBA" id="ARBA00023015"/>
    </source>
</evidence>
<dbReference type="InterPro" id="IPR009057">
    <property type="entry name" value="Homeodomain-like_sf"/>
</dbReference>
<evidence type="ECO:0000256" key="4">
    <source>
        <dbReference type="ARBA" id="ARBA00022491"/>
    </source>
</evidence>
<dbReference type="Gene3D" id="3.40.50.2300">
    <property type="match status" value="1"/>
</dbReference>
<gene>
    <name evidence="19" type="ORF">ENO34_03720</name>
</gene>
<dbReference type="PROSITE" id="PS00675">
    <property type="entry name" value="SIGMA54_INTERACT_1"/>
    <property type="match status" value="1"/>
</dbReference>
<keyword evidence="12" id="KW-0804">Transcription</keyword>
<evidence type="ECO:0000256" key="7">
    <source>
        <dbReference type="ARBA" id="ARBA00022840"/>
    </source>
</evidence>
<dbReference type="InterPro" id="IPR002078">
    <property type="entry name" value="Sigma_54_int"/>
</dbReference>
<feature type="domain" description="Sigma-54 factor interaction" evidence="17">
    <location>
        <begin position="132"/>
        <end position="361"/>
    </location>
</feature>
<dbReference type="Pfam" id="PF00072">
    <property type="entry name" value="Response_reg"/>
    <property type="match status" value="1"/>
</dbReference>
<evidence type="ECO:0000256" key="12">
    <source>
        <dbReference type="ARBA" id="ARBA00023163"/>
    </source>
</evidence>
<evidence type="ECO:0000256" key="5">
    <source>
        <dbReference type="ARBA" id="ARBA00022553"/>
    </source>
</evidence>
<evidence type="ECO:0000256" key="16">
    <source>
        <dbReference type="PROSITE-ProRule" id="PRU00169"/>
    </source>
</evidence>
<keyword evidence="4" id="KW-0678">Repressor</keyword>
<keyword evidence="13" id="KW-0535">Nitrogen fixation</keyword>
<evidence type="ECO:0000256" key="15">
    <source>
        <dbReference type="ARBA" id="ARBA00031910"/>
    </source>
</evidence>
<dbReference type="InterPro" id="IPR025944">
    <property type="entry name" value="Sigma_54_int_dom_CS"/>
</dbReference>
<reference evidence="19" key="1">
    <citation type="journal article" date="2020" name="mSystems">
        <title>Genome- and Community-Level Interaction Insights into Carbon Utilization and Element Cycling Functions of Hydrothermarchaeota in Hydrothermal Sediment.</title>
        <authorList>
            <person name="Zhou Z."/>
            <person name="Liu Y."/>
            <person name="Xu W."/>
            <person name="Pan J."/>
            <person name="Luo Z.H."/>
            <person name="Li M."/>
        </authorList>
    </citation>
    <scope>NUCLEOTIDE SEQUENCE [LARGE SCALE GENOMIC DNA]</scope>
    <source>
        <strain evidence="19">SpSt-1257</strain>
    </source>
</reference>
<dbReference type="Proteomes" id="UP000885621">
    <property type="component" value="Unassembled WGS sequence"/>
</dbReference>
<dbReference type="Gene3D" id="3.40.50.300">
    <property type="entry name" value="P-loop containing nucleotide triphosphate hydrolases"/>
    <property type="match status" value="1"/>
</dbReference>
<dbReference type="SUPFAM" id="SSF52172">
    <property type="entry name" value="CheY-like"/>
    <property type="match status" value="1"/>
</dbReference>
<dbReference type="PROSITE" id="PS00676">
    <property type="entry name" value="SIGMA54_INTERACT_2"/>
    <property type="match status" value="1"/>
</dbReference>
<dbReference type="SUPFAM" id="SSF46689">
    <property type="entry name" value="Homeodomain-like"/>
    <property type="match status" value="1"/>
</dbReference>
<evidence type="ECO:0000256" key="8">
    <source>
        <dbReference type="ARBA" id="ARBA00023012"/>
    </source>
</evidence>
<evidence type="ECO:0000256" key="10">
    <source>
        <dbReference type="ARBA" id="ARBA00023125"/>
    </source>
</evidence>
<dbReference type="PANTHER" id="PTHR32071:SF95">
    <property type="entry name" value="DNA-BINDING TRANSCRIPTIONAL REGULATOR NTRC"/>
    <property type="match status" value="1"/>
</dbReference>
<accession>A0A831YDJ7</accession>
<dbReference type="PROSITE" id="PS50045">
    <property type="entry name" value="SIGMA54_INTERACT_4"/>
    <property type="match status" value="1"/>
</dbReference>
<dbReference type="GO" id="GO:0043565">
    <property type="term" value="F:sequence-specific DNA binding"/>
    <property type="evidence" value="ECO:0007669"/>
    <property type="project" value="InterPro"/>
</dbReference>
<dbReference type="FunFam" id="3.40.50.300:FF:000006">
    <property type="entry name" value="DNA-binding transcriptional regulator NtrC"/>
    <property type="match status" value="1"/>
</dbReference>
<dbReference type="InterPro" id="IPR003593">
    <property type="entry name" value="AAA+_ATPase"/>
</dbReference>
<protein>
    <recommendedName>
        <fullName evidence="2">DNA-binding transcriptional regulator NtrC</fullName>
    </recommendedName>
    <alternativeName>
        <fullName evidence="14">Nitrogen regulation protein NR(I)</fullName>
    </alternativeName>
    <alternativeName>
        <fullName evidence="15">Nitrogen regulator I</fullName>
    </alternativeName>
</protein>
<dbReference type="PRINTS" id="PR01590">
    <property type="entry name" value="HTHFIS"/>
</dbReference>
<dbReference type="GO" id="GO:0006355">
    <property type="term" value="P:regulation of DNA-templated transcription"/>
    <property type="evidence" value="ECO:0007669"/>
    <property type="project" value="InterPro"/>
</dbReference>
<organism evidence="19">
    <name type="scientific">Sulfurihydrogenibium azorense</name>
    <dbReference type="NCBI Taxonomy" id="309806"/>
    <lineage>
        <taxon>Bacteria</taxon>
        <taxon>Pseudomonadati</taxon>
        <taxon>Aquificota</taxon>
        <taxon>Aquificia</taxon>
        <taxon>Aquificales</taxon>
        <taxon>Hydrogenothermaceae</taxon>
        <taxon>Sulfurihydrogenibium</taxon>
    </lineage>
</organism>
<dbReference type="CDD" id="cd00009">
    <property type="entry name" value="AAA"/>
    <property type="match status" value="1"/>
</dbReference>
<sequence length="460" mass="52169">MKAVIFEDEKTTRSILKRILTKESVEVYDFENGKDALEKIKEIKPDFVFLDVGLKDSDGLDILRKITALENHPYVVIISGHSEYKYLIQAMKHGAFDYIVKPFDIERIKQVVNEIKESLKAKVISDVPQEEIVGKSSAMKEVFKLVGRAASSKDPVLITGESGTGKEVIANLIHKYSDRANKPFVALNMASIPIGLIESELFGYEKGAFTGADRPKEGKFVQANGGTLFLDEIGELTLEAQAKLLRVLQEMEVQPLGSNKTVKVDVRVVTATNKDLIKLVAEGKFREDLFYRLSVIEIRIPPLRERKEDIPDLVELFTKQALERYNLSSGGFTAESIKFLTNYSWPGNVRELKNLVFKLIALYRERPITPDLLPANIRGEEEKTADWKSGLLIEARKMLTRRRKNIYIKLIEEAEYILIKEALRFTNGNISKAAHYLGLHRNTIAKKIKDLEISLDELED</sequence>
<evidence type="ECO:0000313" key="19">
    <source>
        <dbReference type="EMBL" id="HEV09489.1"/>
    </source>
</evidence>
<feature type="modified residue" description="4-aspartylphosphate" evidence="16">
    <location>
        <position position="51"/>
    </location>
</feature>
<keyword evidence="11" id="KW-0010">Activator</keyword>
<dbReference type="SMART" id="SM00448">
    <property type="entry name" value="REC"/>
    <property type="match status" value="1"/>
</dbReference>
<comment type="caution">
    <text evidence="19">The sequence shown here is derived from an EMBL/GenBank/DDBJ whole genome shotgun (WGS) entry which is preliminary data.</text>
</comment>
<keyword evidence="8" id="KW-0902">Two-component regulatory system</keyword>
<name>A0A831YDJ7_9AQUI</name>
<evidence type="ECO:0000259" key="18">
    <source>
        <dbReference type="PROSITE" id="PS50110"/>
    </source>
</evidence>
<keyword evidence="6" id="KW-0547">Nucleotide-binding</keyword>
<evidence type="ECO:0000256" key="6">
    <source>
        <dbReference type="ARBA" id="ARBA00022741"/>
    </source>
</evidence>
<evidence type="ECO:0000259" key="17">
    <source>
        <dbReference type="PROSITE" id="PS50045"/>
    </source>
</evidence>
<dbReference type="Pfam" id="PF25601">
    <property type="entry name" value="AAA_lid_14"/>
    <property type="match status" value="1"/>
</dbReference>
<comment type="subcellular location">
    <subcellularLocation>
        <location evidence="1">Cytoplasm</location>
    </subcellularLocation>
</comment>
<dbReference type="InterPro" id="IPR025662">
    <property type="entry name" value="Sigma_54_int_dom_ATP-bd_1"/>
</dbReference>
<evidence type="ECO:0000256" key="2">
    <source>
        <dbReference type="ARBA" id="ARBA00019059"/>
    </source>
</evidence>
<dbReference type="GO" id="GO:0000160">
    <property type="term" value="P:phosphorelay signal transduction system"/>
    <property type="evidence" value="ECO:0007669"/>
    <property type="project" value="UniProtKB-KW"/>
</dbReference>
<dbReference type="PROSITE" id="PS00688">
    <property type="entry name" value="SIGMA54_INTERACT_3"/>
    <property type="match status" value="1"/>
</dbReference>
<dbReference type="PANTHER" id="PTHR32071">
    <property type="entry name" value="TRANSCRIPTIONAL REGULATORY PROTEIN"/>
    <property type="match status" value="1"/>
</dbReference>
<dbReference type="InterPro" id="IPR027417">
    <property type="entry name" value="P-loop_NTPase"/>
</dbReference>
<keyword evidence="9" id="KW-0805">Transcription regulation</keyword>
<keyword evidence="7" id="KW-0067">ATP-binding</keyword>
<dbReference type="Gene3D" id="1.10.8.60">
    <property type="match status" value="1"/>
</dbReference>
<keyword evidence="10" id="KW-0238">DNA-binding</keyword>
<dbReference type="Gene3D" id="1.10.10.60">
    <property type="entry name" value="Homeodomain-like"/>
    <property type="match status" value="1"/>
</dbReference>